<dbReference type="InterPro" id="IPR036409">
    <property type="entry name" value="Aldolase_II/adducin_N_sf"/>
</dbReference>
<dbReference type="Proteomes" id="UP001478817">
    <property type="component" value="Unassembled WGS sequence"/>
</dbReference>
<accession>A0ABV1IJ81</accession>
<evidence type="ECO:0000256" key="2">
    <source>
        <dbReference type="ARBA" id="ARBA00023239"/>
    </source>
</evidence>
<protein>
    <submittedName>
        <fullName evidence="4">Class II aldolase/adducin family protein</fullName>
    </submittedName>
</protein>
<organism evidence="4 5">
    <name type="scientific">Paratractidigestivibacter faecalis</name>
    <dbReference type="NCBI Taxonomy" id="2292441"/>
    <lineage>
        <taxon>Bacteria</taxon>
        <taxon>Bacillati</taxon>
        <taxon>Actinomycetota</taxon>
        <taxon>Coriobacteriia</taxon>
        <taxon>Coriobacteriales</taxon>
        <taxon>Atopobiaceae</taxon>
        <taxon>Paratractidigestivibacter</taxon>
    </lineage>
</organism>
<proteinExistence type="predicted"/>
<evidence type="ECO:0000256" key="1">
    <source>
        <dbReference type="ARBA" id="ARBA00022723"/>
    </source>
</evidence>
<dbReference type="SMART" id="SM01007">
    <property type="entry name" value="Aldolase_II"/>
    <property type="match status" value="1"/>
</dbReference>
<reference evidence="4 5" key="1">
    <citation type="submission" date="2024-04" db="EMBL/GenBank/DDBJ databases">
        <title>Human intestinal bacterial collection.</title>
        <authorList>
            <person name="Pauvert C."/>
            <person name="Hitch T.C.A."/>
            <person name="Clavel T."/>
        </authorList>
    </citation>
    <scope>NUCLEOTIDE SEQUENCE [LARGE SCALE GENOMIC DNA]</scope>
    <source>
        <strain evidence="4 5">CLA-AA-H197</strain>
    </source>
</reference>
<comment type="caution">
    <text evidence="4">The sequence shown here is derived from an EMBL/GenBank/DDBJ whole genome shotgun (WGS) entry which is preliminary data.</text>
</comment>
<keyword evidence="2" id="KW-0456">Lyase</keyword>
<dbReference type="Pfam" id="PF00596">
    <property type="entry name" value="Aldolase_II"/>
    <property type="match status" value="1"/>
</dbReference>
<dbReference type="InterPro" id="IPR001303">
    <property type="entry name" value="Aldolase_II/adducin_N"/>
</dbReference>
<dbReference type="Gene3D" id="3.40.225.10">
    <property type="entry name" value="Class II aldolase/adducin N-terminal domain"/>
    <property type="match status" value="1"/>
</dbReference>
<dbReference type="GeneID" id="98644524"/>
<keyword evidence="1" id="KW-0479">Metal-binding</keyword>
<keyword evidence="5" id="KW-1185">Reference proteome</keyword>
<dbReference type="RefSeq" id="WP_117205847.1">
    <property type="nucleotide sequence ID" value="NZ_JAQYAL010000001.1"/>
</dbReference>
<evidence type="ECO:0000313" key="4">
    <source>
        <dbReference type="EMBL" id="MEQ2638116.1"/>
    </source>
</evidence>
<evidence type="ECO:0000259" key="3">
    <source>
        <dbReference type="SMART" id="SM01007"/>
    </source>
</evidence>
<dbReference type="PANTHER" id="PTHR22789:SF0">
    <property type="entry name" value="3-OXO-TETRONATE 4-PHOSPHATE DECARBOXYLASE-RELATED"/>
    <property type="match status" value="1"/>
</dbReference>
<name>A0ABV1IJ81_9ACTN</name>
<dbReference type="EMBL" id="JBBNGS010000012">
    <property type="protein sequence ID" value="MEQ2638116.1"/>
    <property type="molecule type" value="Genomic_DNA"/>
</dbReference>
<gene>
    <name evidence="4" type="ORF">AAAT05_07170</name>
</gene>
<sequence>MFEKEKQQMLDYALKMDRYGLIALSGGNLSWRMPSGEVIVTPSGMIYDEMVADDMLVVDLDGNIIEGTRKASVDTEALLYIYKNMPKVNAVIHTHQPYATGLGLVMDEIPCNLSTLANATEGPVNVAAYGDPGNLAMGVEAVKAIGDRLAVVLKHHGVIAVGRDLRQALFACVYLEEACKTIQVALSTGLPMATMTQEQIDEAVAVFHRYGQVTLNERDAAEAAKNN</sequence>
<evidence type="ECO:0000313" key="5">
    <source>
        <dbReference type="Proteomes" id="UP001478817"/>
    </source>
</evidence>
<dbReference type="SUPFAM" id="SSF53639">
    <property type="entry name" value="AraD/HMP-PK domain-like"/>
    <property type="match status" value="1"/>
</dbReference>
<feature type="domain" description="Class II aldolase/adducin N-terminal" evidence="3">
    <location>
        <begin position="7"/>
        <end position="183"/>
    </location>
</feature>
<dbReference type="InterPro" id="IPR050197">
    <property type="entry name" value="Aldolase_class_II_sugar_metab"/>
</dbReference>
<dbReference type="PANTHER" id="PTHR22789">
    <property type="entry name" value="FUCULOSE PHOSPHATE ALDOLASE"/>
    <property type="match status" value="1"/>
</dbReference>